<evidence type="ECO:0000259" key="6">
    <source>
        <dbReference type="PROSITE" id="PS50102"/>
    </source>
</evidence>
<evidence type="ECO:0000313" key="7">
    <source>
        <dbReference type="EMBL" id="KAK1937258.1"/>
    </source>
</evidence>
<dbReference type="PANTHER" id="PTHR23139">
    <property type="entry name" value="RNA-BINDING PROTEIN"/>
    <property type="match status" value="1"/>
</dbReference>
<keyword evidence="8" id="KW-1185">Reference proteome</keyword>
<evidence type="ECO:0000313" key="8">
    <source>
        <dbReference type="Proteomes" id="UP001195914"/>
    </source>
</evidence>
<dbReference type="EMBL" id="JAHBMH010000033">
    <property type="protein sequence ID" value="KAK1937258.1"/>
    <property type="molecule type" value="Genomic_DNA"/>
</dbReference>
<dbReference type="InterPro" id="IPR000504">
    <property type="entry name" value="RRM_dom"/>
</dbReference>
<reference evidence="7" key="2">
    <citation type="submission" date="2021-05" db="EMBL/GenBank/DDBJ databases">
        <authorList>
            <person name="Pain A."/>
        </authorList>
    </citation>
    <scope>NUCLEOTIDE SEQUENCE</scope>
    <source>
        <strain evidence="7">1802A</strain>
    </source>
</reference>
<feature type="compositionally biased region" description="Basic and acidic residues" evidence="5">
    <location>
        <begin position="24"/>
        <end position="49"/>
    </location>
</feature>
<dbReference type="GO" id="GO:0003723">
    <property type="term" value="F:RNA binding"/>
    <property type="evidence" value="ECO:0007669"/>
    <property type="project" value="UniProtKB-UniRule"/>
</dbReference>
<feature type="region of interest" description="Disordered" evidence="5">
    <location>
        <begin position="1"/>
        <end position="125"/>
    </location>
</feature>
<sequence>MAPDNSISDSVHGQDVPRRSGVTGRRDSDARHDYGGDVRRSDYYPEGRSKYSRRSISRSRDRRRSFSRGRDRRRRSRSRDVPFRKYDRQGAGNKENRFDIPGEDFETINPNLSPGHARSRAAERRRRKAQADCIRRAGGFQKLADQEGHETVRLFWDGFQWVAKTGQAAMMTNTDSAMMNATRKLRRLYFGNLPLAAGLTENAFQNIVWNEMRNRNFCNDPNVSPVLYVWFAKDKGNYGFVEFATVEETERALTMDGMNCMGAQLRVSRPNDYSTSSMKPQVPGLPTHTVVPLESFTGTCLRIVQIVLPESVQKEIEYLDVLDDVREAFEKHGKIKTCAIITPRHKELAPNMTAGDVIVEFVDRESLLACVQNMQHRKYEKREIQLLPMAEDDYHHMAGPLLLDLEALEKEAEC</sequence>
<feature type="compositionally biased region" description="Basic residues" evidence="5">
    <location>
        <begin position="50"/>
        <end position="77"/>
    </location>
</feature>
<dbReference type="GO" id="GO:0008380">
    <property type="term" value="P:RNA splicing"/>
    <property type="evidence" value="ECO:0007669"/>
    <property type="project" value="UniProtKB-KW"/>
</dbReference>
<dbReference type="InterPro" id="IPR035979">
    <property type="entry name" value="RBD_domain_sf"/>
</dbReference>
<organism evidence="7 8">
    <name type="scientific">Babesia divergens</name>
    <dbReference type="NCBI Taxonomy" id="32595"/>
    <lineage>
        <taxon>Eukaryota</taxon>
        <taxon>Sar</taxon>
        <taxon>Alveolata</taxon>
        <taxon>Apicomplexa</taxon>
        <taxon>Aconoidasida</taxon>
        <taxon>Piroplasmida</taxon>
        <taxon>Babesiidae</taxon>
        <taxon>Babesia</taxon>
    </lineage>
</organism>
<dbReference type="CDD" id="cd12232">
    <property type="entry name" value="RRM3_U2AF65"/>
    <property type="match status" value="1"/>
</dbReference>
<name>A0AAD9GF61_BABDI</name>
<keyword evidence="3" id="KW-0508">mRNA splicing</keyword>
<proteinExistence type="predicted"/>
<keyword evidence="2 4" id="KW-0694">RNA-binding</keyword>
<evidence type="ECO:0000256" key="5">
    <source>
        <dbReference type="SAM" id="MobiDB-lite"/>
    </source>
</evidence>
<evidence type="ECO:0000256" key="4">
    <source>
        <dbReference type="PROSITE-ProRule" id="PRU00176"/>
    </source>
</evidence>
<keyword evidence="1" id="KW-0507">mRNA processing</keyword>
<dbReference type="AlphaFoldDB" id="A0AAD9GF61"/>
<accession>A0AAD9GF61</accession>
<dbReference type="PROSITE" id="PS50102">
    <property type="entry name" value="RRM"/>
    <property type="match status" value="1"/>
</dbReference>
<dbReference type="SUPFAM" id="SSF54928">
    <property type="entry name" value="RNA-binding domain, RBD"/>
    <property type="match status" value="1"/>
</dbReference>
<dbReference type="Proteomes" id="UP001195914">
    <property type="component" value="Unassembled WGS sequence"/>
</dbReference>
<evidence type="ECO:0000256" key="1">
    <source>
        <dbReference type="ARBA" id="ARBA00022664"/>
    </source>
</evidence>
<dbReference type="GO" id="GO:0006397">
    <property type="term" value="P:mRNA processing"/>
    <property type="evidence" value="ECO:0007669"/>
    <property type="project" value="UniProtKB-KW"/>
</dbReference>
<evidence type="ECO:0000256" key="3">
    <source>
        <dbReference type="ARBA" id="ARBA00023187"/>
    </source>
</evidence>
<reference evidence="7" key="1">
    <citation type="journal article" date="2014" name="Nucleic Acids Res.">
        <title>The evolutionary dynamics of variant antigen genes in Babesia reveal a history of genomic innovation underlying host-parasite interaction.</title>
        <authorList>
            <person name="Jackson A.P."/>
            <person name="Otto T.D."/>
            <person name="Darby A."/>
            <person name="Ramaprasad A."/>
            <person name="Xia D."/>
            <person name="Echaide I.E."/>
            <person name="Farber M."/>
            <person name="Gahlot S."/>
            <person name="Gamble J."/>
            <person name="Gupta D."/>
            <person name="Gupta Y."/>
            <person name="Jackson L."/>
            <person name="Malandrin L."/>
            <person name="Malas T.B."/>
            <person name="Moussa E."/>
            <person name="Nair M."/>
            <person name="Reid A.J."/>
            <person name="Sanders M."/>
            <person name="Sharma J."/>
            <person name="Tracey A."/>
            <person name="Quail M.A."/>
            <person name="Weir W."/>
            <person name="Wastling J.M."/>
            <person name="Hall N."/>
            <person name="Willadsen P."/>
            <person name="Lingelbach K."/>
            <person name="Shiels B."/>
            <person name="Tait A."/>
            <person name="Berriman M."/>
            <person name="Allred D.R."/>
            <person name="Pain A."/>
        </authorList>
    </citation>
    <scope>NUCLEOTIDE SEQUENCE</scope>
    <source>
        <strain evidence="7">1802A</strain>
    </source>
</reference>
<comment type="caution">
    <text evidence="7">The sequence shown here is derived from an EMBL/GenBank/DDBJ whole genome shotgun (WGS) entry which is preliminary data.</text>
</comment>
<protein>
    <submittedName>
        <fullName evidence="7">Splicing factor U2af large subunit A</fullName>
    </submittedName>
</protein>
<dbReference type="Gene3D" id="3.30.70.330">
    <property type="match status" value="2"/>
</dbReference>
<evidence type="ECO:0000256" key="2">
    <source>
        <dbReference type="ARBA" id="ARBA00022884"/>
    </source>
</evidence>
<feature type="compositionally biased region" description="Polar residues" evidence="5">
    <location>
        <begin position="1"/>
        <end position="11"/>
    </location>
</feature>
<feature type="domain" description="RRM" evidence="6">
    <location>
        <begin position="186"/>
        <end position="272"/>
    </location>
</feature>
<dbReference type="Pfam" id="PF00076">
    <property type="entry name" value="RRM_1"/>
    <property type="match status" value="1"/>
</dbReference>
<dbReference type="SMART" id="SM00360">
    <property type="entry name" value="RRM"/>
    <property type="match status" value="2"/>
</dbReference>
<gene>
    <name evidence="7" type="ORF">X943_000517</name>
</gene>
<feature type="compositionally biased region" description="Basic and acidic residues" evidence="5">
    <location>
        <begin position="78"/>
        <end position="100"/>
    </location>
</feature>
<dbReference type="InterPro" id="IPR012677">
    <property type="entry name" value="Nucleotide-bd_a/b_plait_sf"/>
</dbReference>